<sequence length="299" mass="32896">MRIFLTGGSGKAGRHVVRHLLGQGHTVTNADRVPLRLDGVTDLDVELTDLGQVVSALRMPAAMDELDAGSPQGYDAVVHLAAVPRILLQPDSTTYANNVLSTYAVLEAAALLGIRKVVFASSETTYGVCFAAGERRPEYLPVDEEHPTVPEDAYAMSKVVGEATARSVQRRTGADVYGLRINNVIEPHEYAQLFPAFLEDPALRRRNIFAYIDVRDLGQALERCLRTDGLGYQVFNVANADHSVAASTGELLARFYDGVPVRREMGERETFYCIDKARRLLGFAPEHSWRDVLADPRAQ</sequence>
<dbReference type="SUPFAM" id="SSF51735">
    <property type="entry name" value="NAD(P)-binding Rossmann-fold domains"/>
    <property type="match status" value="1"/>
</dbReference>
<name>A0A7G9R0K7_9MICO</name>
<keyword evidence="3" id="KW-1185">Reference proteome</keyword>
<dbReference type="KEGG" id="pei:H9L10_12985"/>
<dbReference type="AlphaFoldDB" id="A0A7G9R0K7"/>
<dbReference type="PANTHER" id="PTHR43103">
    <property type="entry name" value="NUCLEOSIDE-DIPHOSPHATE-SUGAR EPIMERASE"/>
    <property type="match status" value="1"/>
</dbReference>
<evidence type="ECO:0000313" key="2">
    <source>
        <dbReference type="EMBL" id="QNN49132.1"/>
    </source>
</evidence>
<organism evidence="2 3">
    <name type="scientific">Phycicoccus endophyticus</name>
    <dbReference type="NCBI Taxonomy" id="1690220"/>
    <lineage>
        <taxon>Bacteria</taxon>
        <taxon>Bacillati</taxon>
        <taxon>Actinomycetota</taxon>
        <taxon>Actinomycetes</taxon>
        <taxon>Micrococcales</taxon>
        <taxon>Intrasporangiaceae</taxon>
        <taxon>Phycicoccus</taxon>
    </lineage>
</organism>
<evidence type="ECO:0000259" key="1">
    <source>
        <dbReference type="Pfam" id="PF01370"/>
    </source>
</evidence>
<reference evidence="2 3" key="1">
    <citation type="submission" date="2020-08" db="EMBL/GenBank/DDBJ databases">
        <title>Genome sequence of Phycicoccus endophyticus JCM 31784T.</title>
        <authorList>
            <person name="Hyun D.-W."/>
            <person name="Bae J.-W."/>
        </authorList>
    </citation>
    <scope>NUCLEOTIDE SEQUENCE [LARGE SCALE GENOMIC DNA]</scope>
    <source>
        <strain evidence="2 3">JCM 31784</strain>
    </source>
</reference>
<proteinExistence type="predicted"/>
<dbReference type="RefSeq" id="WP_166101064.1">
    <property type="nucleotide sequence ID" value="NZ_BMMY01000006.1"/>
</dbReference>
<dbReference type="Pfam" id="PF01370">
    <property type="entry name" value="Epimerase"/>
    <property type="match status" value="1"/>
</dbReference>
<dbReference type="EMBL" id="CP060712">
    <property type="protein sequence ID" value="QNN49132.1"/>
    <property type="molecule type" value="Genomic_DNA"/>
</dbReference>
<dbReference type="InterPro" id="IPR001509">
    <property type="entry name" value="Epimerase_deHydtase"/>
</dbReference>
<accession>A0A7G9R0K7</accession>
<gene>
    <name evidence="2" type="ORF">H9L10_12985</name>
</gene>
<protein>
    <submittedName>
        <fullName evidence="2">NAD(P)-dependent oxidoreductase</fullName>
    </submittedName>
</protein>
<feature type="domain" description="NAD-dependent epimerase/dehydratase" evidence="1">
    <location>
        <begin position="3"/>
        <end position="238"/>
    </location>
</feature>
<dbReference type="Proteomes" id="UP000515976">
    <property type="component" value="Chromosome"/>
</dbReference>
<dbReference type="InterPro" id="IPR036291">
    <property type="entry name" value="NAD(P)-bd_dom_sf"/>
</dbReference>
<evidence type="ECO:0000313" key="3">
    <source>
        <dbReference type="Proteomes" id="UP000515976"/>
    </source>
</evidence>
<dbReference type="Gene3D" id="3.40.50.720">
    <property type="entry name" value="NAD(P)-binding Rossmann-like Domain"/>
    <property type="match status" value="1"/>
</dbReference>
<dbReference type="PANTHER" id="PTHR43103:SF6">
    <property type="entry name" value="PUTATIVE-RELATED"/>
    <property type="match status" value="1"/>
</dbReference>